<dbReference type="InterPro" id="IPR036439">
    <property type="entry name" value="Dockerin_dom_sf"/>
</dbReference>
<dbReference type="InterPro" id="IPR016134">
    <property type="entry name" value="Dockerin_dom"/>
</dbReference>
<comment type="caution">
    <text evidence="2">The sequence shown here is derived from an EMBL/GenBank/DDBJ whole genome shotgun (WGS) entry which is preliminary data.</text>
</comment>
<gene>
    <name evidence="2" type="ORF">SDC9_202296</name>
</gene>
<dbReference type="Pfam" id="PF00404">
    <property type="entry name" value="Dockerin_1"/>
    <property type="match status" value="1"/>
</dbReference>
<dbReference type="PROSITE" id="PS00018">
    <property type="entry name" value="EF_HAND_1"/>
    <property type="match status" value="2"/>
</dbReference>
<accession>A0A645J2A4</accession>
<proteinExistence type="predicted"/>
<organism evidence="2">
    <name type="scientific">bioreactor metagenome</name>
    <dbReference type="NCBI Taxonomy" id="1076179"/>
    <lineage>
        <taxon>unclassified sequences</taxon>
        <taxon>metagenomes</taxon>
        <taxon>ecological metagenomes</taxon>
    </lineage>
</organism>
<dbReference type="Gene3D" id="2.60.40.4130">
    <property type="match status" value="1"/>
</dbReference>
<evidence type="ECO:0000259" key="1">
    <source>
        <dbReference type="PROSITE" id="PS51766"/>
    </source>
</evidence>
<dbReference type="GO" id="GO:0004553">
    <property type="term" value="F:hydrolase activity, hydrolyzing O-glycosyl compounds"/>
    <property type="evidence" value="ECO:0007669"/>
    <property type="project" value="InterPro"/>
</dbReference>
<feature type="domain" description="Dockerin" evidence="1">
    <location>
        <begin position="25"/>
        <end position="81"/>
    </location>
</feature>
<name>A0A645J2A4_9ZZZZ</name>
<dbReference type="GO" id="GO:0000272">
    <property type="term" value="P:polysaccharide catabolic process"/>
    <property type="evidence" value="ECO:0007669"/>
    <property type="project" value="InterPro"/>
</dbReference>
<dbReference type="SUPFAM" id="SSF63446">
    <property type="entry name" value="Type I dockerin domain"/>
    <property type="match status" value="1"/>
</dbReference>
<dbReference type="InterPro" id="IPR018247">
    <property type="entry name" value="EF_Hand_1_Ca_BS"/>
</dbReference>
<protein>
    <recommendedName>
        <fullName evidence="1">Dockerin domain-containing protein</fullName>
    </recommendedName>
</protein>
<dbReference type="EMBL" id="VSSQ01123042">
    <property type="protein sequence ID" value="MPN54624.1"/>
    <property type="molecule type" value="Genomic_DNA"/>
</dbReference>
<reference evidence="2" key="1">
    <citation type="submission" date="2019-08" db="EMBL/GenBank/DDBJ databases">
        <authorList>
            <person name="Kucharzyk K."/>
            <person name="Murdoch R.W."/>
            <person name="Higgins S."/>
            <person name="Loffler F."/>
        </authorList>
    </citation>
    <scope>NUCLEOTIDE SEQUENCE</scope>
</reference>
<dbReference type="AlphaFoldDB" id="A0A645J2A4"/>
<dbReference type="PROSITE" id="PS51766">
    <property type="entry name" value="DOCKERIN"/>
    <property type="match status" value="1"/>
</dbReference>
<dbReference type="InterPro" id="IPR002105">
    <property type="entry name" value="Dockerin_1_rpt"/>
</dbReference>
<sequence>MWDHHLTHELKSVTIAGQTSLPADIVLINGDANNDGQINLFDFVVLDTNFGKSTASADLDGDGTVNLFDYVVIDQNFGAQY</sequence>
<evidence type="ECO:0000313" key="2">
    <source>
        <dbReference type="EMBL" id="MPN54624.1"/>
    </source>
</evidence>